<dbReference type="AlphaFoldDB" id="D0SJQ3"/>
<sequence>MCEMFFKIINQKALDAYKKLDSDHLALRENARLFAEEYDADPIVLQDSDFIWFCGIKFRNGDSINRQIWTKPSREYGHSWLRVKPLKKTLQAEYDVEMEKWKALRNKYFPTGHSVSKNDFYAILGLDASSFFFSSFKLFEFEGVFYVDTTIEMKNAVEILGTEYSQAQEQRNAALRGIKG</sequence>
<evidence type="ECO:0000313" key="1">
    <source>
        <dbReference type="EMBL" id="EEY94075.1"/>
    </source>
</evidence>
<name>D0SJQ3_ACIJU</name>
<gene>
    <name evidence="1" type="ORF">HMPREF0026_01351</name>
</gene>
<accession>D0SJQ3</accession>
<proteinExistence type="predicted"/>
<dbReference type="Proteomes" id="UP000018442">
    <property type="component" value="Unassembled WGS sequence"/>
</dbReference>
<evidence type="ECO:0000313" key="2">
    <source>
        <dbReference type="Proteomes" id="UP000018442"/>
    </source>
</evidence>
<protein>
    <submittedName>
        <fullName evidence="1">Uncharacterized protein</fullName>
    </submittedName>
</protein>
<dbReference type="HOGENOM" id="CLU_1514722_0_0_6"/>
<organism evidence="1 2">
    <name type="scientific">Acinetobacter junii SH205</name>
    <dbReference type="NCBI Taxonomy" id="575587"/>
    <lineage>
        <taxon>Bacteria</taxon>
        <taxon>Pseudomonadati</taxon>
        <taxon>Pseudomonadota</taxon>
        <taxon>Gammaproteobacteria</taxon>
        <taxon>Moraxellales</taxon>
        <taxon>Moraxellaceae</taxon>
        <taxon>Acinetobacter</taxon>
    </lineage>
</organism>
<dbReference type="EMBL" id="GG705011">
    <property type="protein sequence ID" value="EEY94075.1"/>
    <property type="molecule type" value="Genomic_DNA"/>
</dbReference>
<reference evidence="2" key="1">
    <citation type="journal article" date="2012" name="PLoS ONE">
        <title>The success of Acinetobacter species; genetic, metabolic and virulence attributes.</title>
        <authorList>
            <person name="Peleg A.Y."/>
            <person name="de Breij A."/>
            <person name="Adams M.D."/>
            <person name="Cerqueira G.M."/>
            <person name="Mocali S."/>
            <person name="Galardini M."/>
            <person name="Nibbering P.H."/>
            <person name="Earl A.M."/>
            <person name="Ward D.V."/>
            <person name="Paterson D.L."/>
            <person name="Seifert H."/>
            <person name="Dijkshoorn L."/>
        </authorList>
    </citation>
    <scope>NUCLEOTIDE SEQUENCE [LARGE SCALE GENOMIC DNA]</scope>
    <source>
        <strain evidence="2">SH205</strain>
    </source>
</reference>